<dbReference type="EMBL" id="LR796348">
    <property type="protein sequence ID" value="CAB4138682.1"/>
    <property type="molecule type" value="Genomic_DNA"/>
</dbReference>
<accession>A0A6J5LXV0</accession>
<proteinExistence type="predicted"/>
<gene>
    <name evidence="1" type="ORF">UFOVP335_4</name>
</gene>
<sequence>MATTTFLSNATINITQGATTYDLSAESNSVSVMVGVDALEATSFGDTGRVFTAGLQNVEVSITMFLAYGGSGATAEVETALAAMVGKSSTLVISPSGTTESASNPEYTITGAFLADFTPINSTVGELATVEVTFTGGTWARDITSP</sequence>
<name>A0A6J5LXV0_9CAUD</name>
<organism evidence="1">
    <name type="scientific">uncultured Caudovirales phage</name>
    <dbReference type="NCBI Taxonomy" id="2100421"/>
    <lineage>
        <taxon>Viruses</taxon>
        <taxon>Duplodnaviria</taxon>
        <taxon>Heunggongvirae</taxon>
        <taxon>Uroviricota</taxon>
        <taxon>Caudoviricetes</taxon>
        <taxon>Peduoviridae</taxon>
        <taxon>Maltschvirus</taxon>
        <taxon>Maltschvirus maltsch</taxon>
    </lineage>
</organism>
<reference evidence="1" key="1">
    <citation type="submission" date="2020-04" db="EMBL/GenBank/DDBJ databases">
        <authorList>
            <person name="Chiriac C."/>
            <person name="Salcher M."/>
            <person name="Ghai R."/>
            <person name="Kavagutti S V."/>
        </authorList>
    </citation>
    <scope>NUCLEOTIDE SEQUENCE</scope>
</reference>
<protein>
    <submittedName>
        <fullName evidence="1">Uncharacterized protein</fullName>
    </submittedName>
</protein>
<evidence type="ECO:0000313" key="1">
    <source>
        <dbReference type="EMBL" id="CAB4138682.1"/>
    </source>
</evidence>